<organism evidence="6 7">
    <name type="scientific">Streptomyces dysideae</name>
    <dbReference type="NCBI Taxonomy" id="909626"/>
    <lineage>
        <taxon>Bacteria</taxon>
        <taxon>Bacillati</taxon>
        <taxon>Actinomycetota</taxon>
        <taxon>Actinomycetes</taxon>
        <taxon>Kitasatosporales</taxon>
        <taxon>Streptomycetaceae</taxon>
        <taxon>Streptomyces</taxon>
    </lineage>
</organism>
<keyword evidence="2" id="KW-0547">Nucleotide-binding</keyword>
<keyword evidence="4" id="KW-0067">ATP-binding</keyword>
<keyword evidence="7" id="KW-1185">Reference proteome</keyword>
<dbReference type="InterPro" id="IPR040999">
    <property type="entry name" value="Mak_N_cap"/>
</dbReference>
<dbReference type="OrthoDB" id="3787729at2"/>
<dbReference type="GO" id="GO:0005524">
    <property type="term" value="F:ATP binding"/>
    <property type="evidence" value="ECO:0007669"/>
    <property type="project" value="UniProtKB-KW"/>
</dbReference>
<comment type="caution">
    <text evidence="6">The sequence shown here is derived from an EMBL/GenBank/DDBJ whole genome shotgun (WGS) entry which is preliminary data.</text>
</comment>
<evidence type="ECO:0000313" key="7">
    <source>
        <dbReference type="Proteomes" id="UP000053260"/>
    </source>
</evidence>
<evidence type="ECO:0000256" key="1">
    <source>
        <dbReference type="ARBA" id="ARBA00022679"/>
    </source>
</evidence>
<evidence type="ECO:0000256" key="2">
    <source>
        <dbReference type="ARBA" id="ARBA00022741"/>
    </source>
</evidence>
<gene>
    <name evidence="6" type="ORF">AQJ91_14610</name>
</gene>
<dbReference type="EMBL" id="LMXB01000038">
    <property type="protein sequence ID" value="KUO20372.1"/>
    <property type="molecule type" value="Genomic_DNA"/>
</dbReference>
<accession>A0A117S0Z6</accession>
<dbReference type="RefSeq" id="WP_067020870.1">
    <property type="nucleotide sequence ID" value="NZ_KQ949081.1"/>
</dbReference>
<dbReference type="AlphaFoldDB" id="A0A117S0Z6"/>
<evidence type="ECO:0000313" key="6">
    <source>
        <dbReference type="EMBL" id="KUO20372.1"/>
    </source>
</evidence>
<protein>
    <submittedName>
        <fullName evidence="6">1,4-alpha-glucan branching protein</fullName>
    </submittedName>
</protein>
<dbReference type="Proteomes" id="UP000053260">
    <property type="component" value="Unassembled WGS sequence"/>
</dbReference>
<feature type="domain" description="Maltokinase N-terminal cap" evidence="5">
    <location>
        <begin position="20"/>
        <end position="108"/>
    </location>
</feature>
<sequence length="220" mass="23493">MAVIHHTTVKPTKLELLTSWLPSRPWYERAAGAPQLAKAGGFRLDDPEGEVGIEFMVVTDDDTTPHPPAYLVPLTYRGAPLPDAEHALLGTMEHGVLGKRWAYDGCHDPILLTQLLALIEGHTQAQAQSLTDTPDEEVTRAYAGAGSTAVASDTSATDTQDATELLTQNGGTIRLHRVLRPTTPLLPPQEAIGHVTGAWALPDGTRAHASFATLHPSPPA</sequence>
<evidence type="ECO:0000259" key="5">
    <source>
        <dbReference type="Pfam" id="PF18085"/>
    </source>
</evidence>
<evidence type="ECO:0000256" key="4">
    <source>
        <dbReference type="ARBA" id="ARBA00022840"/>
    </source>
</evidence>
<reference evidence="6 7" key="1">
    <citation type="submission" date="2015-10" db="EMBL/GenBank/DDBJ databases">
        <title>Draft genome sequence of Streptomyces sp. RV15, isolated from a marine sponge.</title>
        <authorList>
            <person name="Ruckert C."/>
            <person name="Abdelmohsen U.R."/>
            <person name="Winkler A."/>
            <person name="Hentschel U."/>
            <person name="Kalinowski J."/>
            <person name="Kampfer P."/>
            <person name="Glaeser S."/>
        </authorList>
    </citation>
    <scope>NUCLEOTIDE SEQUENCE [LARGE SCALE GENOMIC DNA]</scope>
    <source>
        <strain evidence="6 7">RV15</strain>
    </source>
</reference>
<proteinExistence type="predicted"/>
<dbReference type="GO" id="GO:0016301">
    <property type="term" value="F:kinase activity"/>
    <property type="evidence" value="ECO:0007669"/>
    <property type="project" value="UniProtKB-KW"/>
</dbReference>
<keyword evidence="1" id="KW-0808">Transferase</keyword>
<evidence type="ECO:0000256" key="3">
    <source>
        <dbReference type="ARBA" id="ARBA00022777"/>
    </source>
</evidence>
<name>A0A117S0Z6_9ACTN</name>
<keyword evidence="3" id="KW-0418">Kinase</keyword>
<dbReference type="STRING" id="909626.AQJ91_14610"/>
<dbReference type="Pfam" id="PF18085">
    <property type="entry name" value="Mak_N_cap"/>
    <property type="match status" value="1"/>
</dbReference>